<gene>
    <name evidence="2" type="ORF">NITHO_3430018</name>
</gene>
<accession>I4EIG1</accession>
<reference evidence="2 3" key="1">
    <citation type="journal article" date="2012" name="ISME J.">
        <title>Nitrification expanded: discovery, physiology and genomics of a nitrite-oxidizing bacterium from the phylum Chloroflexi.</title>
        <authorList>
            <person name="Sorokin D.Y."/>
            <person name="Lucker S."/>
            <person name="Vejmelkova D."/>
            <person name="Kostrikina N.A."/>
            <person name="Kleerebezem R."/>
            <person name="Rijpstra W.I."/>
            <person name="Damste J.S."/>
            <person name="Le Paslier D."/>
            <person name="Muyzer G."/>
            <person name="Wagner M."/>
            <person name="van Loosdrecht M.C."/>
            <person name="Daims H."/>
        </authorList>
    </citation>
    <scope>NUCLEOTIDE SEQUENCE [LARGE SCALE GENOMIC DNA]</scope>
    <source>
        <strain evidence="3">none</strain>
    </source>
</reference>
<evidence type="ECO:0000256" key="1">
    <source>
        <dbReference type="SAM" id="MobiDB-lite"/>
    </source>
</evidence>
<keyword evidence="3" id="KW-1185">Reference proteome</keyword>
<name>I4EIG1_9BACT</name>
<feature type="region of interest" description="Disordered" evidence="1">
    <location>
        <begin position="37"/>
        <end position="60"/>
    </location>
</feature>
<protein>
    <submittedName>
        <fullName evidence="2">Uncharacterized protein</fullName>
    </submittedName>
</protein>
<evidence type="ECO:0000313" key="2">
    <source>
        <dbReference type="EMBL" id="CCF84473.1"/>
    </source>
</evidence>
<dbReference type="Proteomes" id="UP000004221">
    <property type="component" value="Unassembled WGS sequence"/>
</dbReference>
<dbReference type="AlphaFoldDB" id="I4EIG1"/>
<evidence type="ECO:0000313" key="3">
    <source>
        <dbReference type="Proteomes" id="UP000004221"/>
    </source>
</evidence>
<comment type="caution">
    <text evidence="2">The sequence shown here is derived from an EMBL/GenBank/DDBJ whole genome shotgun (WGS) entry which is preliminary data.</text>
</comment>
<feature type="compositionally biased region" description="Basic and acidic residues" evidence="1">
    <location>
        <begin position="41"/>
        <end position="52"/>
    </location>
</feature>
<sequence length="60" mass="6637">MKIMLATGPHGLAADFLFRYICVGGRFVLPFFVSGTIPGDSENHFGRAEAAARRRRNPSR</sequence>
<organism evidence="2 3">
    <name type="scientific">Nitrolancea hollandica Lb</name>
    <dbReference type="NCBI Taxonomy" id="1129897"/>
    <lineage>
        <taxon>Bacteria</taxon>
        <taxon>Pseudomonadati</taxon>
        <taxon>Thermomicrobiota</taxon>
        <taxon>Thermomicrobia</taxon>
        <taxon>Sphaerobacterales</taxon>
        <taxon>Sphaerobacterineae</taxon>
        <taxon>Sphaerobacteraceae</taxon>
        <taxon>Nitrolancea</taxon>
    </lineage>
</organism>
<dbReference type="EMBL" id="CAGS01000272">
    <property type="protein sequence ID" value="CCF84473.1"/>
    <property type="molecule type" value="Genomic_DNA"/>
</dbReference>
<proteinExistence type="predicted"/>